<comment type="caution">
    <text evidence="2">The sequence shown here is derived from an EMBL/GenBank/DDBJ whole genome shotgun (WGS) entry which is preliminary data.</text>
</comment>
<accession>A0A3M2MBY2</accession>
<evidence type="ECO:0000313" key="2">
    <source>
        <dbReference type="EMBL" id="RMI44708.1"/>
    </source>
</evidence>
<sequence length="134" mass="14398">MTSCPGSYLPPQRPQSYSMLIYPAAVIPLGLLCTLGGAFIAYWGEAFLAWGFYGDNSEPAAFEHAYGPFYEKSLIIAGLLAAALLVVAVVLALVRRKAAQIGLTLCVAAAVATPWVWAIVVYLVGRHWAHAYPL</sequence>
<proteinExistence type="predicted"/>
<keyword evidence="1" id="KW-0472">Membrane</keyword>
<evidence type="ECO:0000313" key="3">
    <source>
        <dbReference type="Proteomes" id="UP000282674"/>
    </source>
</evidence>
<organism evidence="2 3">
    <name type="scientific">Actinomadura harenae</name>
    <dbReference type="NCBI Taxonomy" id="2483351"/>
    <lineage>
        <taxon>Bacteria</taxon>
        <taxon>Bacillati</taxon>
        <taxon>Actinomycetota</taxon>
        <taxon>Actinomycetes</taxon>
        <taxon>Streptosporangiales</taxon>
        <taxon>Thermomonosporaceae</taxon>
        <taxon>Actinomadura</taxon>
    </lineage>
</organism>
<reference evidence="2 3" key="1">
    <citation type="submission" date="2018-10" db="EMBL/GenBank/DDBJ databases">
        <title>Isolation from soil.</title>
        <authorList>
            <person name="Hu J."/>
        </authorList>
    </citation>
    <scope>NUCLEOTIDE SEQUENCE [LARGE SCALE GENOMIC DNA]</scope>
    <source>
        <strain evidence="2 3">NEAU-Ht49</strain>
    </source>
</reference>
<keyword evidence="1" id="KW-1133">Transmembrane helix</keyword>
<keyword evidence="3" id="KW-1185">Reference proteome</keyword>
<keyword evidence="1" id="KW-0812">Transmembrane</keyword>
<feature type="transmembrane region" description="Helical" evidence="1">
    <location>
        <begin position="101"/>
        <end position="124"/>
    </location>
</feature>
<feature type="transmembrane region" description="Helical" evidence="1">
    <location>
        <begin position="74"/>
        <end position="94"/>
    </location>
</feature>
<protein>
    <submittedName>
        <fullName evidence="2">Uncharacterized protein</fullName>
    </submittedName>
</protein>
<evidence type="ECO:0000256" key="1">
    <source>
        <dbReference type="SAM" id="Phobius"/>
    </source>
</evidence>
<feature type="transmembrane region" description="Helical" evidence="1">
    <location>
        <begin position="20"/>
        <end position="43"/>
    </location>
</feature>
<dbReference type="AlphaFoldDB" id="A0A3M2MBY2"/>
<name>A0A3M2MBY2_9ACTN</name>
<dbReference type="Proteomes" id="UP000282674">
    <property type="component" value="Unassembled WGS sequence"/>
</dbReference>
<dbReference type="EMBL" id="RFFG01000017">
    <property type="protein sequence ID" value="RMI44708.1"/>
    <property type="molecule type" value="Genomic_DNA"/>
</dbReference>
<gene>
    <name evidence="2" type="ORF">EBO15_12205</name>
</gene>